<gene>
    <name evidence="17" type="ORF">HID58_022439</name>
</gene>
<evidence type="ECO:0000256" key="5">
    <source>
        <dbReference type="ARBA" id="ARBA00022692"/>
    </source>
</evidence>
<keyword evidence="3" id="KW-0575">Peroxidase</keyword>
<keyword evidence="6" id="KW-0479">Metal-binding</keyword>
<evidence type="ECO:0000259" key="15">
    <source>
        <dbReference type="PROSITE" id="PS50222"/>
    </source>
</evidence>
<evidence type="ECO:0000256" key="7">
    <source>
        <dbReference type="ARBA" id="ARBA00022827"/>
    </source>
</evidence>
<dbReference type="Pfam" id="PF08414">
    <property type="entry name" value="NADPH_Ox"/>
    <property type="match status" value="1"/>
</dbReference>
<keyword evidence="8" id="KW-0106">Calcium</keyword>
<keyword evidence="4" id="KW-0285">Flavoprotein</keyword>
<dbReference type="SUPFAM" id="SSF52343">
    <property type="entry name" value="Ferredoxin reductase-like, C-terminal NADP-linked domain"/>
    <property type="match status" value="1"/>
</dbReference>
<dbReference type="EMBL" id="JAGKQM010000006">
    <property type="protein sequence ID" value="KAH0922421.1"/>
    <property type="molecule type" value="Genomic_DNA"/>
</dbReference>
<dbReference type="InterPro" id="IPR011992">
    <property type="entry name" value="EF-hand-dom_pair"/>
</dbReference>
<feature type="domain" description="FAD-binding FR-type" evidence="16">
    <location>
        <begin position="611"/>
        <end position="744"/>
    </location>
</feature>
<evidence type="ECO:0000256" key="9">
    <source>
        <dbReference type="ARBA" id="ARBA00022857"/>
    </source>
</evidence>
<dbReference type="PROSITE" id="PS51384">
    <property type="entry name" value="FAD_FR"/>
    <property type="match status" value="1"/>
</dbReference>
<name>A0ABQ8CZK3_BRANA</name>
<dbReference type="Pfam" id="PF01794">
    <property type="entry name" value="Ferric_reduct"/>
    <property type="match status" value="1"/>
</dbReference>
<dbReference type="InterPro" id="IPR002048">
    <property type="entry name" value="EF_hand_dom"/>
</dbReference>
<dbReference type="Pfam" id="PF08030">
    <property type="entry name" value="NAD_binding_6"/>
    <property type="match status" value="1"/>
</dbReference>
<dbReference type="Pfam" id="PF08022">
    <property type="entry name" value="FAD_binding_8"/>
    <property type="match status" value="1"/>
</dbReference>
<comment type="similarity">
    <text evidence="2">Belongs to the RBOH (TC 5.B.1.3) family.</text>
</comment>
<dbReference type="InterPro" id="IPR017927">
    <property type="entry name" value="FAD-bd_FR_type"/>
</dbReference>
<evidence type="ECO:0000256" key="10">
    <source>
        <dbReference type="ARBA" id="ARBA00022989"/>
    </source>
</evidence>
<feature type="transmembrane region" description="Helical" evidence="14">
    <location>
        <begin position="557"/>
        <end position="579"/>
    </location>
</feature>
<protein>
    <submittedName>
        <fullName evidence="17">Uncharacterized protein</fullName>
    </submittedName>
</protein>
<comment type="subcellular location">
    <subcellularLocation>
        <location evidence="1">Membrane</location>
        <topology evidence="1">Multi-pass membrane protein</topology>
    </subcellularLocation>
</comment>
<dbReference type="CDD" id="cd00051">
    <property type="entry name" value="EFh"/>
    <property type="match status" value="1"/>
</dbReference>
<feature type="compositionally biased region" description="Polar residues" evidence="13">
    <location>
        <begin position="1"/>
        <end position="12"/>
    </location>
</feature>
<dbReference type="CDD" id="cd06186">
    <property type="entry name" value="NOX_Duox_like_FAD_NADP"/>
    <property type="match status" value="1"/>
</dbReference>
<keyword evidence="9" id="KW-0521">NADP</keyword>
<keyword evidence="10 14" id="KW-1133">Transmembrane helix</keyword>
<feature type="compositionally biased region" description="Low complexity" evidence="13">
    <location>
        <begin position="789"/>
        <end position="800"/>
    </location>
</feature>
<dbReference type="PROSITE" id="PS50222">
    <property type="entry name" value="EF_HAND_2"/>
    <property type="match status" value="1"/>
</dbReference>
<dbReference type="SFLD" id="SFLDG01169">
    <property type="entry name" value="NADPH_oxidase_subgroup_(NOX)"/>
    <property type="match status" value="1"/>
</dbReference>
<evidence type="ECO:0000313" key="17">
    <source>
        <dbReference type="EMBL" id="KAH0922421.1"/>
    </source>
</evidence>
<keyword evidence="7" id="KW-0274">FAD</keyword>
<keyword evidence="12 14" id="KW-0472">Membrane</keyword>
<dbReference type="InterPro" id="IPR017938">
    <property type="entry name" value="Riboflavin_synthase-like_b-brl"/>
</dbReference>
<feature type="region of interest" description="Disordered" evidence="13">
    <location>
        <begin position="61"/>
        <end position="95"/>
    </location>
</feature>
<feature type="compositionally biased region" description="Basic and acidic residues" evidence="13">
    <location>
        <begin position="81"/>
        <end position="92"/>
    </location>
</feature>
<feature type="domain" description="EF-hand" evidence="15">
    <location>
        <begin position="192"/>
        <end position="223"/>
    </location>
</feature>
<evidence type="ECO:0000256" key="14">
    <source>
        <dbReference type="SAM" id="Phobius"/>
    </source>
</evidence>
<proteinExistence type="inferred from homology"/>
<feature type="transmembrane region" description="Helical" evidence="14">
    <location>
        <begin position="507"/>
        <end position="537"/>
    </location>
</feature>
<dbReference type="InterPro" id="IPR039261">
    <property type="entry name" value="FNR_nucleotide-bd"/>
</dbReference>
<dbReference type="Gene3D" id="3.40.50.80">
    <property type="entry name" value="Nucleotide-binding domain of ferredoxin-NADP reductase (FNR) module"/>
    <property type="match status" value="1"/>
</dbReference>
<evidence type="ECO:0000256" key="3">
    <source>
        <dbReference type="ARBA" id="ARBA00022559"/>
    </source>
</evidence>
<reference evidence="17 18" key="1">
    <citation type="submission" date="2021-05" db="EMBL/GenBank/DDBJ databases">
        <title>Genome Assembly of Synthetic Allotetraploid Brassica napus Reveals Homoeologous Exchanges between Subgenomes.</title>
        <authorList>
            <person name="Davis J.T."/>
        </authorList>
    </citation>
    <scope>NUCLEOTIDE SEQUENCE [LARGE SCALE GENOMIC DNA]</scope>
    <source>
        <strain evidence="18">cv. Da-Ae</strain>
        <tissue evidence="17">Seedling</tissue>
    </source>
</reference>
<dbReference type="PANTHER" id="PTHR11972:SF54">
    <property type="entry name" value="RESPIRATORY BURST OXIDASE HOMOLOG PROTEIN J-RELATED"/>
    <property type="match status" value="1"/>
</dbReference>
<dbReference type="SUPFAM" id="SSF63380">
    <property type="entry name" value="Riboflavin synthase domain-like"/>
    <property type="match status" value="1"/>
</dbReference>
<dbReference type="Gene3D" id="1.10.238.10">
    <property type="entry name" value="EF-hand"/>
    <property type="match status" value="1"/>
</dbReference>
<evidence type="ECO:0000256" key="12">
    <source>
        <dbReference type="ARBA" id="ARBA00023136"/>
    </source>
</evidence>
<dbReference type="InterPro" id="IPR018247">
    <property type="entry name" value="EF_Hand_1_Ca_BS"/>
</dbReference>
<dbReference type="SUPFAM" id="SSF47473">
    <property type="entry name" value="EF-hand"/>
    <property type="match status" value="1"/>
</dbReference>
<keyword evidence="5 14" id="KW-0812">Transmembrane</keyword>
<dbReference type="InterPro" id="IPR000778">
    <property type="entry name" value="Cyt_b245_heavy_chain"/>
</dbReference>
<evidence type="ECO:0000259" key="16">
    <source>
        <dbReference type="PROSITE" id="PS51384"/>
    </source>
</evidence>
<keyword evidence="18" id="KW-1185">Reference proteome</keyword>
<evidence type="ECO:0000256" key="11">
    <source>
        <dbReference type="ARBA" id="ARBA00023002"/>
    </source>
</evidence>
<dbReference type="InterPro" id="IPR013130">
    <property type="entry name" value="Fe3_Rdtase_TM_dom"/>
</dbReference>
<organism evidence="17 18">
    <name type="scientific">Brassica napus</name>
    <name type="common">Rape</name>
    <dbReference type="NCBI Taxonomy" id="3708"/>
    <lineage>
        <taxon>Eukaryota</taxon>
        <taxon>Viridiplantae</taxon>
        <taxon>Streptophyta</taxon>
        <taxon>Embryophyta</taxon>
        <taxon>Tracheophyta</taxon>
        <taxon>Spermatophyta</taxon>
        <taxon>Magnoliopsida</taxon>
        <taxon>eudicotyledons</taxon>
        <taxon>Gunneridae</taxon>
        <taxon>Pentapetalae</taxon>
        <taxon>rosids</taxon>
        <taxon>malvids</taxon>
        <taxon>Brassicales</taxon>
        <taxon>Brassicaceae</taxon>
        <taxon>Brassiceae</taxon>
        <taxon>Brassica</taxon>
    </lineage>
</organism>
<evidence type="ECO:0000256" key="4">
    <source>
        <dbReference type="ARBA" id="ARBA00022630"/>
    </source>
</evidence>
<dbReference type="InterPro" id="IPR013623">
    <property type="entry name" value="NADPH_Ox"/>
</dbReference>
<dbReference type="Gene3D" id="2.40.30.10">
    <property type="entry name" value="Translation factors"/>
    <property type="match status" value="1"/>
</dbReference>
<evidence type="ECO:0000256" key="6">
    <source>
        <dbReference type="ARBA" id="ARBA00022723"/>
    </source>
</evidence>
<dbReference type="PRINTS" id="PR00466">
    <property type="entry name" value="GP91PHOX"/>
</dbReference>
<keyword evidence="11" id="KW-0560">Oxidoreductase</keyword>
<evidence type="ECO:0000313" key="18">
    <source>
        <dbReference type="Proteomes" id="UP000824890"/>
    </source>
</evidence>
<evidence type="ECO:0000256" key="2">
    <source>
        <dbReference type="ARBA" id="ARBA00007975"/>
    </source>
</evidence>
<dbReference type="InterPro" id="IPR013112">
    <property type="entry name" value="FAD-bd_8"/>
</dbReference>
<sequence>MKNNRNVDSSKQMLEGVEIDPNGENTTNSNNAESSGGGILKNVSRNLGVGSIIRSIKKSGNLGLHNTRKSGNLGPTLPVALEKKQGPQRVERTTSSAARGLQSLRFLDRTVTGRERDSWRSIENRFNQFAVDGKLPKEKFGICIGMGDTLEFAGEVYEALSRRRQMNTENGIDKEQLKLFWEDMIKKDLDCRLQIFFDMCDKDGDGKLTEEEVKEVMVLSASANRLANLKKNAASYASLIMEELDPDHHGYIEINWLMRLTVHNILALLTSTFIVLELGFDQSIRMVGFGLIHKINFHFNIKLDLDLRNRTDFFKLSHMWQLEVLLTGMVANPADNKKMVRKSETLTRAMIPERYRTPTSKYVSVTAELMLEHWKKIWVVILWLVVNACLFTWKYTEFSSNPLYNIAGRCVSVAKGTAEMLKFNMALVLVPVLRRTLTFLRSSFLSHVIPFDDNINFHKLIAVAIALTSLLHTALHLLCNYPRLSTCPYDVYSEYGGKLLGHKQPTYLGLMLTPVTVTGLLMIVFMCISFTLAMHYFRRNIVKLPKPFNVLAGFNSFWYAHHLLVVVYALLIIHGYILIIEKPWYQKTTWMYVAVPMVLYASERLFSRVQEHNHRVHIIKAIVYSGNVLALYMTKPQGFKYKSGMYMFVKCPDISKFEWHPFSVTSAPGDEYLSVHIRALGDWTSELRNRFAETCEPPQASKPGPNNLVRMETRARGENPHIEESQILFPQIFIKGPYGAPAQNYEKFDILLLIGLGIGATPFISILKDMLNNLKPGTPKPGQRGEGSVGSESLGGSSVNGGRKFPQRAYFYWVTREQASFEWFKGVMDDIAVYDKNNVIEMHNYLTSMYEAGDARSALIAMVQKLQHAKNGVDIVSESRIRTHFARPNWRKVFSELSSKHETSRIGVFYCGSPALVRPLNSLCQEFSLESSTRFTFHKENF</sequence>
<evidence type="ECO:0000256" key="1">
    <source>
        <dbReference type="ARBA" id="ARBA00004141"/>
    </source>
</evidence>
<feature type="transmembrane region" description="Helical" evidence="14">
    <location>
        <begin position="750"/>
        <end position="767"/>
    </location>
</feature>
<dbReference type="PROSITE" id="PS00018">
    <property type="entry name" value="EF_HAND_1"/>
    <property type="match status" value="1"/>
</dbReference>
<feature type="region of interest" description="Disordered" evidence="13">
    <location>
        <begin position="777"/>
        <end position="800"/>
    </location>
</feature>
<dbReference type="PANTHER" id="PTHR11972">
    <property type="entry name" value="NADPH OXIDASE"/>
    <property type="match status" value="1"/>
</dbReference>
<dbReference type="InterPro" id="IPR013121">
    <property type="entry name" value="Fe_red_NAD-bd_6"/>
</dbReference>
<feature type="region of interest" description="Disordered" evidence="13">
    <location>
        <begin position="1"/>
        <end position="39"/>
    </location>
</feature>
<feature type="compositionally biased region" description="Low complexity" evidence="13">
    <location>
        <begin position="22"/>
        <end position="34"/>
    </location>
</feature>
<evidence type="ECO:0000256" key="13">
    <source>
        <dbReference type="SAM" id="MobiDB-lite"/>
    </source>
</evidence>
<dbReference type="Proteomes" id="UP000824890">
    <property type="component" value="Unassembled WGS sequence"/>
</dbReference>
<evidence type="ECO:0000256" key="8">
    <source>
        <dbReference type="ARBA" id="ARBA00022837"/>
    </source>
</evidence>
<accession>A0ABQ8CZK3</accession>
<comment type="caution">
    <text evidence="17">The sequence shown here is derived from an EMBL/GenBank/DDBJ whole genome shotgun (WGS) entry which is preliminary data.</text>
</comment>
<dbReference type="InterPro" id="IPR050369">
    <property type="entry name" value="RBOH/FRE"/>
</dbReference>